<protein>
    <recommendedName>
        <fullName evidence="3">Secreted protein</fullName>
    </recommendedName>
</protein>
<keyword evidence="2" id="KW-1185">Reference proteome</keyword>
<evidence type="ECO:0008006" key="3">
    <source>
        <dbReference type="Google" id="ProtNLM"/>
    </source>
</evidence>
<name>A0AAV3ZSF5_9GAST</name>
<organism evidence="1 2">
    <name type="scientific">Plakobranchus ocellatus</name>
    <dbReference type="NCBI Taxonomy" id="259542"/>
    <lineage>
        <taxon>Eukaryota</taxon>
        <taxon>Metazoa</taxon>
        <taxon>Spiralia</taxon>
        <taxon>Lophotrochozoa</taxon>
        <taxon>Mollusca</taxon>
        <taxon>Gastropoda</taxon>
        <taxon>Heterobranchia</taxon>
        <taxon>Euthyneura</taxon>
        <taxon>Panpulmonata</taxon>
        <taxon>Sacoglossa</taxon>
        <taxon>Placobranchoidea</taxon>
        <taxon>Plakobranchidae</taxon>
        <taxon>Plakobranchus</taxon>
    </lineage>
</organism>
<dbReference type="AlphaFoldDB" id="A0AAV3ZSF5"/>
<dbReference type="Proteomes" id="UP000735302">
    <property type="component" value="Unassembled WGS sequence"/>
</dbReference>
<evidence type="ECO:0000313" key="2">
    <source>
        <dbReference type="Proteomes" id="UP000735302"/>
    </source>
</evidence>
<proteinExistence type="predicted"/>
<gene>
    <name evidence="1" type="ORF">PoB_002524000</name>
</gene>
<accession>A0AAV3ZSF5</accession>
<sequence>MMGSNFLHVGWSLVISGFGALHQDRALAFSLNPRQKPLCIFQSGLVNHRVTNAPFACLGKCRTTDAGLLQRFSGLKLKKGFNPCVFSILLSFSICPWLERCVVASPLNVTLTQALRAL</sequence>
<comment type="caution">
    <text evidence="1">The sequence shown here is derived from an EMBL/GenBank/DDBJ whole genome shotgun (WGS) entry which is preliminary data.</text>
</comment>
<evidence type="ECO:0000313" key="1">
    <source>
        <dbReference type="EMBL" id="GFN98734.1"/>
    </source>
</evidence>
<dbReference type="EMBL" id="BLXT01002861">
    <property type="protein sequence ID" value="GFN98734.1"/>
    <property type="molecule type" value="Genomic_DNA"/>
</dbReference>
<reference evidence="1 2" key="1">
    <citation type="journal article" date="2021" name="Elife">
        <title>Chloroplast acquisition without the gene transfer in kleptoplastic sea slugs, Plakobranchus ocellatus.</title>
        <authorList>
            <person name="Maeda T."/>
            <person name="Takahashi S."/>
            <person name="Yoshida T."/>
            <person name="Shimamura S."/>
            <person name="Takaki Y."/>
            <person name="Nagai Y."/>
            <person name="Toyoda A."/>
            <person name="Suzuki Y."/>
            <person name="Arimoto A."/>
            <person name="Ishii H."/>
            <person name="Satoh N."/>
            <person name="Nishiyama T."/>
            <person name="Hasebe M."/>
            <person name="Maruyama T."/>
            <person name="Minagawa J."/>
            <person name="Obokata J."/>
            <person name="Shigenobu S."/>
        </authorList>
    </citation>
    <scope>NUCLEOTIDE SEQUENCE [LARGE SCALE GENOMIC DNA]</scope>
</reference>